<comment type="caution">
    <text evidence="2">The sequence shown here is derived from an EMBL/GenBank/DDBJ whole genome shotgun (WGS) entry which is preliminary data.</text>
</comment>
<feature type="transmembrane region" description="Helical" evidence="1">
    <location>
        <begin position="127"/>
        <end position="147"/>
    </location>
</feature>
<evidence type="ECO:0000313" key="2">
    <source>
        <dbReference type="EMBL" id="OMC40149.1"/>
    </source>
</evidence>
<feature type="transmembrane region" description="Helical" evidence="1">
    <location>
        <begin position="6"/>
        <end position="37"/>
    </location>
</feature>
<dbReference type="Proteomes" id="UP000187001">
    <property type="component" value="Unassembled WGS sequence"/>
</dbReference>
<dbReference type="EMBL" id="MBER01000111">
    <property type="protein sequence ID" value="OMC40149.1"/>
    <property type="molecule type" value="Genomic_DNA"/>
</dbReference>
<reference evidence="2 3" key="1">
    <citation type="submission" date="2016-07" db="EMBL/GenBank/DDBJ databases">
        <authorList>
            <person name="Sutton G."/>
            <person name="Brinkac L."/>
            <person name="Sanka R."/>
            <person name="Adams M."/>
            <person name="Lau E."/>
            <person name="Kumar A."/>
            <person name="Macaden R."/>
        </authorList>
    </citation>
    <scope>NUCLEOTIDE SEQUENCE [LARGE SCALE GENOMIC DNA]</scope>
    <source>
        <strain evidence="2 3">GA-0871</strain>
    </source>
</reference>
<evidence type="ECO:0000313" key="3">
    <source>
        <dbReference type="Proteomes" id="UP000187001"/>
    </source>
</evidence>
<evidence type="ECO:0000256" key="1">
    <source>
        <dbReference type="SAM" id="Phobius"/>
    </source>
</evidence>
<sequence length="175" mass="19098">MFATWLILMSCAGAVIPWWVIAIAIPTAAVVLGTLLASATRTIARQYCATLHDLATPTERNEAIRASARGTIPPEGDVLTAARRLAWLSLRMYGRVGLWTMSCCWFCVAAIIGLGIIPAVIMSEASIGVITVLILFAVAYGCFAVWIQADQRRASRRATRLELEYAFRPVTHETS</sequence>
<name>A0ABD6QJ97_MYCFO</name>
<feature type="transmembrane region" description="Helical" evidence="1">
    <location>
        <begin position="96"/>
        <end position="121"/>
    </location>
</feature>
<gene>
    <name evidence="2" type="ORF">A5742_04250</name>
</gene>
<accession>A0ABD6QJ97</accession>
<keyword evidence="1" id="KW-1133">Transmembrane helix</keyword>
<keyword evidence="1" id="KW-0812">Transmembrane</keyword>
<organism evidence="2 3">
    <name type="scientific">Mycolicibacterium fortuitum</name>
    <name type="common">Mycobacterium fortuitum</name>
    <dbReference type="NCBI Taxonomy" id="1766"/>
    <lineage>
        <taxon>Bacteria</taxon>
        <taxon>Bacillati</taxon>
        <taxon>Actinomycetota</taxon>
        <taxon>Actinomycetes</taxon>
        <taxon>Mycobacteriales</taxon>
        <taxon>Mycobacteriaceae</taxon>
        <taxon>Mycolicibacterium</taxon>
    </lineage>
</organism>
<protein>
    <recommendedName>
        <fullName evidence="4">Transmembrane protein</fullName>
    </recommendedName>
</protein>
<dbReference type="RefSeq" id="WP_076206411.1">
    <property type="nucleotide sequence ID" value="NZ_MBER01000111.1"/>
</dbReference>
<proteinExistence type="predicted"/>
<evidence type="ECO:0008006" key="4">
    <source>
        <dbReference type="Google" id="ProtNLM"/>
    </source>
</evidence>
<keyword evidence="1" id="KW-0472">Membrane</keyword>
<dbReference type="AlphaFoldDB" id="A0ABD6QJ97"/>